<comment type="caution">
    <text evidence="3">The sequence shown here is derived from an EMBL/GenBank/DDBJ whole genome shotgun (WGS) entry which is preliminary data.</text>
</comment>
<dbReference type="Gene3D" id="1.10.1200.20">
    <property type="entry name" value="Colicin E immunity protein"/>
    <property type="match status" value="1"/>
</dbReference>
<dbReference type="SUPFAM" id="SSF47345">
    <property type="entry name" value="Colicin E immunity proteins"/>
    <property type="match status" value="1"/>
</dbReference>
<gene>
    <name evidence="3" type="ORF">D9E49_02435</name>
</gene>
<evidence type="ECO:0000313" key="3">
    <source>
        <dbReference type="EMBL" id="MIB59294.1"/>
    </source>
</evidence>
<accession>A0A3L5GVL7</accession>
<dbReference type="InterPro" id="IPR035900">
    <property type="entry name" value="Colicin_E_sf"/>
</dbReference>
<sequence>MFKEKLEDYTEEEFLNFLGGLRSTMKDGKPLKGKELEMYWDSLVDHFIEITQHPSGSDLIFYPKSQGDDKPENILKIVKEWRVHRGYPCLKTLNKVDNKTIYGTSSRLANAMMLIT</sequence>
<dbReference type="Proteomes" id="UP000271175">
    <property type="component" value="Unassembled WGS sequence"/>
</dbReference>
<comment type="similarity">
    <text evidence="1">Belongs to the colicins ColE2/ColE8/ColE9 and pyocins S1/S2 family.</text>
</comment>
<proteinExistence type="inferred from homology"/>
<name>A0A3L5GVL7_ECOLX</name>
<protein>
    <submittedName>
        <fullName evidence="3">Bacteriocin immunity protein</fullName>
    </submittedName>
</protein>
<dbReference type="GO" id="GO:0015643">
    <property type="term" value="F:toxic substance binding"/>
    <property type="evidence" value="ECO:0007669"/>
    <property type="project" value="InterPro"/>
</dbReference>
<dbReference type="CDD" id="cd16363">
    <property type="entry name" value="Col_Im_like"/>
    <property type="match status" value="1"/>
</dbReference>
<evidence type="ECO:0000256" key="1">
    <source>
        <dbReference type="ARBA" id="ARBA00009346"/>
    </source>
</evidence>
<keyword evidence="2" id="KW-0079">Bacteriocin immunity</keyword>
<dbReference type="PRINTS" id="PR01299">
    <property type="entry name" value="PYOCIN"/>
</dbReference>
<reference evidence="3 4" key="1">
    <citation type="submission" date="2018-10" db="EMBL/GenBank/DDBJ databases">
        <authorList>
            <consortium name="NARMS: The National Antimicrobial Resistance Monitoring System"/>
        </authorList>
    </citation>
    <scope>NUCLEOTIDE SEQUENCE [LARGE SCALE GENOMIC DNA]</scope>
    <source>
        <strain evidence="3 4">CVM N17EC0276</strain>
    </source>
</reference>
<dbReference type="InterPro" id="IPR000290">
    <property type="entry name" value="Colicin_pyocin"/>
</dbReference>
<organism evidence="3 4">
    <name type="scientific">Escherichia coli</name>
    <dbReference type="NCBI Taxonomy" id="562"/>
    <lineage>
        <taxon>Bacteria</taxon>
        <taxon>Pseudomonadati</taxon>
        <taxon>Pseudomonadota</taxon>
        <taxon>Gammaproteobacteria</taxon>
        <taxon>Enterobacterales</taxon>
        <taxon>Enterobacteriaceae</taxon>
        <taxon>Escherichia</taxon>
    </lineage>
</organism>
<dbReference type="GO" id="GO:0030153">
    <property type="term" value="P:bacteriocin immunity"/>
    <property type="evidence" value="ECO:0007669"/>
    <property type="project" value="UniProtKB-KW"/>
</dbReference>
<dbReference type="Pfam" id="PF01320">
    <property type="entry name" value="Colicin_Pyocin"/>
    <property type="match status" value="1"/>
</dbReference>
<evidence type="ECO:0000313" key="4">
    <source>
        <dbReference type="Proteomes" id="UP000271175"/>
    </source>
</evidence>
<dbReference type="EMBL" id="ROAL01000002">
    <property type="protein sequence ID" value="MIB59294.1"/>
    <property type="molecule type" value="Genomic_DNA"/>
</dbReference>
<evidence type="ECO:0000256" key="2">
    <source>
        <dbReference type="ARBA" id="ARBA00023025"/>
    </source>
</evidence>
<dbReference type="AlphaFoldDB" id="A0A3L5GVL7"/>